<proteinExistence type="predicted"/>
<dbReference type="EMBL" id="BOMG01000094">
    <property type="protein sequence ID" value="GID59107.1"/>
    <property type="molecule type" value="Genomic_DNA"/>
</dbReference>
<keyword evidence="2" id="KW-1185">Reference proteome</keyword>
<reference evidence="1 2" key="1">
    <citation type="submission" date="2021-01" db="EMBL/GenBank/DDBJ databases">
        <title>Whole genome shotgun sequence of Actinoplanes couchii NBRC 106145.</title>
        <authorList>
            <person name="Komaki H."/>
            <person name="Tamura T."/>
        </authorList>
    </citation>
    <scope>NUCLEOTIDE SEQUENCE [LARGE SCALE GENOMIC DNA]</scope>
    <source>
        <strain evidence="1 2">NBRC 106145</strain>
    </source>
</reference>
<protein>
    <submittedName>
        <fullName evidence="1">Uncharacterized protein</fullName>
    </submittedName>
</protein>
<evidence type="ECO:0000313" key="2">
    <source>
        <dbReference type="Proteomes" id="UP000612282"/>
    </source>
</evidence>
<accession>A0ABQ3XKY5</accession>
<name>A0ABQ3XKY5_9ACTN</name>
<dbReference type="RefSeq" id="WP_203804841.1">
    <property type="nucleotide sequence ID" value="NZ_BAAAQE010000094.1"/>
</dbReference>
<dbReference type="Proteomes" id="UP000612282">
    <property type="component" value="Unassembled WGS sequence"/>
</dbReference>
<evidence type="ECO:0000313" key="1">
    <source>
        <dbReference type="EMBL" id="GID59107.1"/>
    </source>
</evidence>
<comment type="caution">
    <text evidence="1">The sequence shown here is derived from an EMBL/GenBank/DDBJ whole genome shotgun (WGS) entry which is preliminary data.</text>
</comment>
<organism evidence="1 2">
    <name type="scientific">Actinoplanes couchii</name>
    <dbReference type="NCBI Taxonomy" id="403638"/>
    <lineage>
        <taxon>Bacteria</taxon>
        <taxon>Bacillati</taxon>
        <taxon>Actinomycetota</taxon>
        <taxon>Actinomycetes</taxon>
        <taxon>Micromonosporales</taxon>
        <taxon>Micromonosporaceae</taxon>
        <taxon>Actinoplanes</taxon>
    </lineage>
</organism>
<gene>
    <name evidence="1" type="ORF">Aco03nite_075110</name>
</gene>
<sequence>MFARVAEVPTADRAVGSSATIDVTAVRTAWSGTTSSPDQAPTGGGVPVAADASPVIMMGSEGTIEAYAKAVR</sequence>